<evidence type="ECO:0000313" key="2">
    <source>
        <dbReference type="Proteomes" id="UP000199228"/>
    </source>
</evidence>
<proteinExistence type="predicted"/>
<name>A0A1G6AUP1_EUBOX</name>
<accession>A0A1G6AUP1</accession>
<dbReference type="EMBL" id="FMXR01000007">
    <property type="protein sequence ID" value="SDB12062.1"/>
    <property type="molecule type" value="Genomic_DNA"/>
</dbReference>
<keyword evidence="2" id="KW-1185">Reference proteome</keyword>
<sequence>MQFFLFLSSFCFGCEEGGAPFKAYYFRLHRPAAVRFFPAHLCFARRRPCSARIGCGRFKRNDLLCLRHTLRDNQTVAYASQLADTPVSLSLCLLRRQVISLCYPKQPRFARSSLSMLVKNRRLSMCIRKCILSGRW</sequence>
<gene>
    <name evidence="1" type="ORF">SAMN02910417_00902</name>
</gene>
<reference evidence="1 2" key="1">
    <citation type="submission" date="2016-10" db="EMBL/GenBank/DDBJ databases">
        <authorList>
            <person name="de Groot N.N."/>
        </authorList>
    </citation>
    <scope>NUCLEOTIDE SEQUENCE [LARGE SCALE GENOMIC DNA]</scope>
    <source>
        <strain evidence="1 2">DSM 3217</strain>
    </source>
</reference>
<dbReference type="Proteomes" id="UP000199228">
    <property type="component" value="Unassembled WGS sequence"/>
</dbReference>
<organism evidence="1 2">
    <name type="scientific">Eubacterium oxidoreducens</name>
    <dbReference type="NCBI Taxonomy" id="1732"/>
    <lineage>
        <taxon>Bacteria</taxon>
        <taxon>Bacillati</taxon>
        <taxon>Bacillota</taxon>
        <taxon>Clostridia</taxon>
        <taxon>Eubacteriales</taxon>
        <taxon>Eubacteriaceae</taxon>
        <taxon>Eubacterium</taxon>
    </lineage>
</organism>
<protein>
    <submittedName>
        <fullName evidence="1">Uncharacterized protein</fullName>
    </submittedName>
</protein>
<dbReference type="AlphaFoldDB" id="A0A1G6AUP1"/>
<dbReference type="STRING" id="1732.SAMN02910417_00902"/>
<evidence type="ECO:0000313" key="1">
    <source>
        <dbReference type="EMBL" id="SDB12062.1"/>
    </source>
</evidence>